<dbReference type="SMART" id="SM00895">
    <property type="entry name" value="FCD"/>
    <property type="match status" value="1"/>
</dbReference>
<dbReference type="InterPro" id="IPR011711">
    <property type="entry name" value="GntR_C"/>
</dbReference>
<dbReference type="PROSITE" id="PS50949">
    <property type="entry name" value="HTH_GNTR"/>
    <property type="match status" value="1"/>
</dbReference>
<dbReference type="GO" id="GO:0003700">
    <property type="term" value="F:DNA-binding transcription factor activity"/>
    <property type="evidence" value="ECO:0007669"/>
    <property type="project" value="InterPro"/>
</dbReference>
<keyword evidence="3" id="KW-0804">Transcription</keyword>
<feature type="domain" description="HTH gntR-type" evidence="4">
    <location>
        <begin position="35"/>
        <end position="102"/>
    </location>
</feature>
<sequence length="256" mass="28505">MRIKIYRVNCTLSEIAWKQMRKSVDTLASDADGESSSVTEIIDWIARGIIEGRLPSGADLNSVELARRFQVSRTPVREALFVLSREGLVDWAPRRRPRVSGIELQDVRELYQLRAVLYAQVSGAIVERATGHDIARLWAAHGRLAEAAARGDVDGYFWANVAFRDEELQVCGNRIFREVLDSMRLRINRLRRFSTALPGRMQRSCTDHQRLCEAYADRDAGLAAALNQSIVTGALRAIEQAWQEGGAPGGAVAIDA</sequence>
<dbReference type="PANTHER" id="PTHR43537">
    <property type="entry name" value="TRANSCRIPTIONAL REGULATOR, GNTR FAMILY"/>
    <property type="match status" value="1"/>
</dbReference>
<keyword evidence="2" id="KW-0238">DNA-binding</keyword>
<evidence type="ECO:0000256" key="1">
    <source>
        <dbReference type="ARBA" id="ARBA00023015"/>
    </source>
</evidence>
<reference evidence="6" key="1">
    <citation type="submission" date="2011-03" db="EMBL/GenBank/DDBJ databases">
        <authorList>
            <person name="Voget S."/>
            <person name="Streit W.R."/>
            <person name="Jaeger K.E."/>
            <person name="Daniel R."/>
        </authorList>
    </citation>
    <scope>NUCLEOTIDE SEQUENCE [LARGE SCALE GENOMIC DNA]</scope>
    <source>
        <strain evidence="6">PG1</strain>
    </source>
</reference>
<dbReference type="AlphaFoldDB" id="A0A0B6S7B0"/>
<evidence type="ECO:0000256" key="2">
    <source>
        <dbReference type="ARBA" id="ARBA00023125"/>
    </source>
</evidence>
<accession>A0A0B6S7B0</accession>
<evidence type="ECO:0000313" key="6">
    <source>
        <dbReference type="Proteomes" id="UP000031838"/>
    </source>
</evidence>
<dbReference type="InterPro" id="IPR000524">
    <property type="entry name" value="Tscrpt_reg_HTH_GntR"/>
</dbReference>
<dbReference type="GO" id="GO:0003677">
    <property type="term" value="F:DNA binding"/>
    <property type="evidence" value="ECO:0007669"/>
    <property type="project" value="UniProtKB-KW"/>
</dbReference>
<name>A0A0B6S7B0_BURPL</name>
<evidence type="ECO:0000259" key="4">
    <source>
        <dbReference type="PROSITE" id="PS50949"/>
    </source>
</evidence>
<dbReference type="Pfam" id="PF00392">
    <property type="entry name" value="GntR"/>
    <property type="match status" value="1"/>
</dbReference>
<keyword evidence="6" id="KW-1185">Reference proteome</keyword>
<dbReference type="Gene3D" id="1.10.10.10">
    <property type="entry name" value="Winged helix-like DNA-binding domain superfamily/Winged helix DNA-binding domain"/>
    <property type="match status" value="1"/>
</dbReference>
<organism evidence="5 6">
    <name type="scientific">Burkholderia plantarii</name>
    <dbReference type="NCBI Taxonomy" id="41899"/>
    <lineage>
        <taxon>Bacteria</taxon>
        <taxon>Pseudomonadati</taxon>
        <taxon>Pseudomonadota</taxon>
        <taxon>Betaproteobacteria</taxon>
        <taxon>Burkholderiales</taxon>
        <taxon>Burkholderiaceae</taxon>
        <taxon>Burkholderia</taxon>
    </lineage>
</organism>
<reference evidence="5 6" key="2">
    <citation type="journal article" date="2016" name="Appl. Microbiol. Biotechnol.">
        <title>Mutations improving production and secretion of extracellular lipase by Burkholderia glumae PG1.</title>
        <authorList>
            <person name="Knapp A."/>
            <person name="Voget S."/>
            <person name="Gao R."/>
            <person name="Zaburannyi N."/>
            <person name="Krysciak D."/>
            <person name="Breuer M."/>
            <person name="Hauer B."/>
            <person name="Streit W.R."/>
            <person name="Muller R."/>
            <person name="Daniel R."/>
            <person name="Jaeger K.E."/>
        </authorList>
    </citation>
    <scope>NUCLEOTIDE SEQUENCE [LARGE SCALE GENOMIC DNA]</scope>
    <source>
        <strain evidence="5 6">PG1</strain>
    </source>
</reference>
<dbReference type="Pfam" id="PF07729">
    <property type="entry name" value="FCD"/>
    <property type="match status" value="1"/>
</dbReference>
<evidence type="ECO:0000313" key="5">
    <source>
        <dbReference type="EMBL" id="AJK49175.1"/>
    </source>
</evidence>
<dbReference type="PANTHER" id="PTHR43537:SF24">
    <property type="entry name" value="GLUCONATE OPERON TRANSCRIPTIONAL REPRESSOR"/>
    <property type="match status" value="1"/>
</dbReference>
<dbReference type="InterPro" id="IPR036388">
    <property type="entry name" value="WH-like_DNA-bd_sf"/>
</dbReference>
<dbReference type="KEGG" id="bgp:BGL_2c10970"/>
<keyword evidence="1" id="KW-0805">Transcription regulation</keyword>
<dbReference type="SUPFAM" id="SSF48008">
    <property type="entry name" value="GntR ligand-binding domain-like"/>
    <property type="match status" value="1"/>
</dbReference>
<protein>
    <submittedName>
        <fullName evidence="5">Transcriptional regulator, GntR family</fullName>
    </submittedName>
</protein>
<gene>
    <name evidence="5" type="ORF">BGL_2c10970</name>
</gene>
<proteinExistence type="predicted"/>
<dbReference type="Gene3D" id="1.20.120.530">
    <property type="entry name" value="GntR ligand-binding domain-like"/>
    <property type="match status" value="1"/>
</dbReference>
<evidence type="ECO:0000256" key="3">
    <source>
        <dbReference type="ARBA" id="ARBA00023163"/>
    </source>
</evidence>
<dbReference type="InterPro" id="IPR008920">
    <property type="entry name" value="TF_FadR/GntR_C"/>
</dbReference>
<dbReference type="CDD" id="cd07377">
    <property type="entry name" value="WHTH_GntR"/>
    <property type="match status" value="1"/>
</dbReference>
<dbReference type="InterPro" id="IPR036390">
    <property type="entry name" value="WH_DNA-bd_sf"/>
</dbReference>
<dbReference type="SUPFAM" id="SSF46785">
    <property type="entry name" value="Winged helix' DNA-binding domain"/>
    <property type="match status" value="1"/>
</dbReference>
<dbReference type="HOGENOM" id="CLU_017584_5_1_4"/>
<dbReference type="EMBL" id="CP002581">
    <property type="protein sequence ID" value="AJK49175.1"/>
    <property type="molecule type" value="Genomic_DNA"/>
</dbReference>
<dbReference type="SMART" id="SM00345">
    <property type="entry name" value="HTH_GNTR"/>
    <property type="match status" value="1"/>
</dbReference>
<dbReference type="Proteomes" id="UP000031838">
    <property type="component" value="Chromosome 2"/>
</dbReference>